<evidence type="ECO:0000256" key="3">
    <source>
        <dbReference type="ARBA" id="ARBA00022679"/>
    </source>
</evidence>
<dbReference type="InterPro" id="IPR037157">
    <property type="entry name" value="Acetyltransf_C_sf"/>
</dbReference>
<dbReference type="InterPro" id="IPR001451">
    <property type="entry name" value="Hexapep"/>
</dbReference>
<name>A0A1F6VHD9_9PROT</name>
<comment type="subunit">
    <text evidence="6">Homotrimer.</text>
</comment>
<comment type="function">
    <text evidence="6">Involved in the biosynthesis of lipid A, a phosphorylated glycolipid that anchors the lipopolysaccharide to the outer membrane of the cell.</text>
</comment>
<dbReference type="EC" id="2.3.1.129" evidence="6"/>
<dbReference type="AlphaFoldDB" id="A0A1F6VHD9"/>
<dbReference type="GO" id="GO:0009245">
    <property type="term" value="P:lipid A biosynthetic process"/>
    <property type="evidence" value="ECO:0007669"/>
    <property type="project" value="UniProtKB-UniRule"/>
</dbReference>
<comment type="pathway">
    <text evidence="6">Glycolipid biosynthesis; lipid IV(A) biosynthesis; lipid IV(A) from (3R)-3-hydroxytetradecanoyl-[acyl-carrier-protein] and UDP-N-acetyl-alpha-D-glucosamine: step 1/6.</text>
</comment>
<dbReference type="CDD" id="cd03351">
    <property type="entry name" value="LbH_UDP-GlcNAc_AT"/>
    <property type="match status" value="1"/>
</dbReference>
<comment type="catalytic activity">
    <reaction evidence="6">
        <text>a (3R)-hydroxyacyl-[ACP] + UDP-N-acetyl-alpha-D-glucosamine = a UDP-3-O-[(3R)-3-hydroxyacyl]-N-acetyl-alpha-D-glucosamine + holo-[ACP]</text>
        <dbReference type="Rhea" id="RHEA:67812"/>
        <dbReference type="Rhea" id="RHEA-COMP:9685"/>
        <dbReference type="Rhea" id="RHEA-COMP:9945"/>
        <dbReference type="ChEBI" id="CHEBI:57705"/>
        <dbReference type="ChEBI" id="CHEBI:64479"/>
        <dbReference type="ChEBI" id="CHEBI:78827"/>
        <dbReference type="ChEBI" id="CHEBI:173225"/>
        <dbReference type="EC" id="2.3.1.129"/>
    </reaction>
</comment>
<evidence type="ECO:0000256" key="5">
    <source>
        <dbReference type="ARBA" id="ARBA00023315"/>
    </source>
</evidence>
<sequence length="256" mass="27814">MIHPTAIVDASARLDASVAVGAYSIIGPEVDIGAGSWIGPHVVIHGPTRIGRENRIFQFCSLGDAPQHVGYRGEPTRLTIGDRNTIREYCTLNRGTVEGGGETVVGDDNFIMAYCHVAHDCRIGRHTVFANASSLAGHVHIGDYAFLGGFTLIHQYCRVGAHCMTGVNTTLFKDVPPFVTVAGQGGTPHGINVRGLRRRGFDEATVLAIKRAYKTVYLSDLRLEQALEEIERAEPSSAELARFVEFIKSSKRGIVR</sequence>
<comment type="subcellular location">
    <subcellularLocation>
        <location evidence="6">Cytoplasm</location>
    </subcellularLocation>
</comment>
<dbReference type="GO" id="GO:0008780">
    <property type="term" value="F:acyl-[acyl-carrier-protein]-UDP-N-acetylglucosamine O-acyltransferase activity"/>
    <property type="evidence" value="ECO:0007669"/>
    <property type="project" value="UniProtKB-UniRule"/>
</dbReference>
<dbReference type="GO" id="GO:0005737">
    <property type="term" value="C:cytoplasm"/>
    <property type="evidence" value="ECO:0007669"/>
    <property type="project" value="UniProtKB-SubCell"/>
</dbReference>
<dbReference type="Pfam" id="PF00132">
    <property type="entry name" value="Hexapep"/>
    <property type="match status" value="1"/>
</dbReference>
<gene>
    <name evidence="6" type="primary">lpxA</name>
    <name evidence="8" type="ORF">A2W18_08645</name>
</gene>
<dbReference type="Pfam" id="PF13720">
    <property type="entry name" value="Acetyltransf_11"/>
    <property type="match status" value="1"/>
</dbReference>
<dbReference type="GO" id="GO:0016020">
    <property type="term" value="C:membrane"/>
    <property type="evidence" value="ECO:0007669"/>
    <property type="project" value="GOC"/>
</dbReference>
<evidence type="ECO:0000256" key="2">
    <source>
        <dbReference type="ARBA" id="ARBA00022556"/>
    </source>
</evidence>
<comment type="similarity">
    <text evidence="6">Belongs to the transferase hexapeptide repeat family. LpxA subfamily.</text>
</comment>
<keyword evidence="4 6" id="KW-0443">Lipid metabolism</keyword>
<evidence type="ECO:0000259" key="7">
    <source>
        <dbReference type="Pfam" id="PF13720"/>
    </source>
</evidence>
<dbReference type="Gene3D" id="2.160.10.10">
    <property type="entry name" value="Hexapeptide repeat proteins"/>
    <property type="match status" value="1"/>
</dbReference>
<dbReference type="UniPathway" id="UPA00359">
    <property type="reaction ID" value="UER00477"/>
</dbReference>
<feature type="domain" description="UDP N-acetylglucosamine O-acyltransferase C-terminal" evidence="7">
    <location>
        <begin position="174"/>
        <end position="255"/>
    </location>
</feature>
<proteinExistence type="inferred from homology"/>
<dbReference type="PIRSF" id="PIRSF000456">
    <property type="entry name" value="UDP-GlcNAc_acltr"/>
    <property type="match status" value="1"/>
</dbReference>
<dbReference type="EMBL" id="MFSP01000031">
    <property type="protein sequence ID" value="OGI68988.1"/>
    <property type="molecule type" value="Genomic_DNA"/>
</dbReference>
<dbReference type="NCBIfam" id="TIGR01852">
    <property type="entry name" value="lipid_A_lpxA"/>
    <property type="match status" value="1"/>
</dbReference>
<accession>A0A1F6VHD9</accession>
<keyword evidence="6" id="KW-0677">Repeat</keyword>
<dbReference type="HAMAP" id="MF_00387">
    <property type="entry name" value="LpxA"/>
    <property type="match status" value="1"/>
</dbReference>
<dbReference type="InterPro" id="IPR010137">
    <property type="entry name" value="Lipid_A_LpxA"/>
</dbReference>
<comment type="caution">
    <text evidence="8">The sequence shown here is derived from an EMBL/GenBank/DDBJ whole genome shotgun (WGS) entry which is preliminary data.</text>
</comment>
<dbReference type="PANTHER" id="PTHR43480">
    <property type="entry name" value="ACYL-[ACYL-CARRIER-PROTEIN]--UDP-N-ACETYLGLUCOSAMINE O-ACYLTRANSFERASE"/>
    <property type="match status" value="1"/>
</dbReference>
<evidence type="ECO:0000256" key="1">
    <source>
        <dbReference type="ARBA" id="ARBA00022516"/>
    </source>
</evidence>
<dbReference type="NCBIfam" id="NF003657">
    <property type="entry name" value="PRK05289.1"/>
    <property type="match status" value="1"/>
</dbReference>
<evidence type="ECO:0000256" key="6">
    <source>
        <dbReference type="HAMAP-Rule" id="MF_00387"/>
    </source>
</evidence>
<organism evidence="8 9">
    <name type="scientific">Candidatus Muproteobacteria bacterium RBG_16_60_9</name>
    <dbReference type="NCBI Taxonomy" id="1817755"/>
    <lineage>
        <taxon>Bacteria</taxon>
        <taxon>Pseudomonadati</taxon>
        <taxon>Pseudomonadota</taxon>
        <taxon>Candidatus Muproteobacteria</taxon>
    </lineage>
</organism>
<dbReference type="Gene3D" id="1.20.1180.10">
    <property type="entry name" value="Udp N-acetylglucosamine O-acyltransferase, C-terminal domain"/>
    <property type="match status" value="1"/>
</dbReference>
<evidence type="ECO:0000313" key="8">
    <source>
        <dbReference type="EMBL" id="OGI68988.1"/>
    </source>
</evidence>
<evidence type="ECO:0000256" key="4">
    <source>
        <dbReference type="ARBA" id="ARBA00023098"/>
    </source>
</evidence>
<dbReference type="Proteomes" id="UP000179076">
    <property type="component" value="Unassembled WGS sequence"/>
</dbReference>
<keyword evidence="3 6" id="KW-0808">Transferase</keyword>
<protein>
    <recommendedName>
        <fullName evidence="6">Acyl-[acyl-carrier-protein]--UDP-N-acetylglucosamine O-acyltransferase</fullName>
        <shortName evidence="6">UDP-N-acetylglucosamine acyltransferase</shortName>
        <ecNumber evidence="6">2.3.1.129</ecNumber>
    </recommendedName>
</protein>
<keyword evidence="5 6" id="KW-0012">Acyltransferase</keyword>
<keyword evidence="6" id="KW-0963">Cytoplasm</keyword>
<keyword evidence="2 6" id="KW-0441">Lipid A biosynthesis</keyword>
<dbReference type="InterPro" id="IPR029098">
    <property type="entry name" value="Acetyltransf_C"/>
</dbReference>
<dbReference type="InterPro" id="IPR011004">
    <property type="entry name" value="Trimer_LpxA-like_sf"/>
</dbReference>
<keyword evidence="1 6" id="KW-0444">Lipid biosynthesis</keyword>
<dbReference type="PANTHER" id="PTHR43480:SF1">
    <property type="entry name" value="ACYL-[ACYL-CARRIER-PROTEIN]--UDP-N-ACETYLGLUCOSAMINE O-ACYLTRANSFERASE, MITOCHONDRIAL-RELATED"/>
    <property type="match status" value="1"/>
</dbReference>
<reference evidence="8 9" key="1">
    <citation type="journal article" date="2016" name="Nat. Commun.">
        <title>Thousands of microbial genomes shed light on interconnected biogeochemical processes in an aquifer system.</title>
        <authorList>
            <person name="Anantharaman K."/>
            <person name="Brown C.T."/>
            <person name="Hug L.A."/>
            <person name="Sharon I."/>
            <person name="Castelle C.J."/>
            <person name="Probst A.J."/>
            <person name="Thomas B.C."/>
            <person name="Singh A."/>
            <person name="Wilkins M.J."/>
            <person name="Karaoz U."/>
            <person name="Brodie E.L."/>
            <person name="Williams K.H."/>
            <person name="Hubbard S.S."/>
            <person name="Banfield J.F."/>
        </authorList>
    </citation>
    <scope>NUCLEOTIDE SEQUENCE [LARGE SCALE GENOMIC DNA]</scope>
</reference>
<dbReference type="SUPFAM" id="SSF51161">
    <property type="entry name" value="Trimeric LpxA-like enzymes"/>
    <property type="match status" value="1"/>
</dbReference>
<evidence type="ECO:0000313" key="9">
    <source>
        <dbReference type="Proteomes" id="UP000179076"/>
    </source>
</evidence>